<evidence type="ECO:0000259" key="15">
    <source>
        <dbReference type="Pfam" id="PF00905"/>
    </source>
</evidence>
<dbReference type="InterPro" id="IPR012338">
    <property type="entry name" value="Beta-lactam/transpept-like"/>
</dbReference>
<dbReference type="Gene3D" id="3.90.1310.10">
    <property type="entry name" value="Penicillin-binding protein 2a (Domain 2)"/>
    <property type="match status" value="1"/>
</dbReference>
<comment type="subcellular location">
    <subcellularLocation>
        <location evidence="2">Cell membrane</location>
    </subcellularLocation>
    <subcellularLocation>
        <location evidence="1">Membrane</location>
        <topology evidence="1">Single-pass membrane protein</topology>
    </subcellularLocation>
</comment>
<evidence type="ECO:0000256" key="6">
    <source>
        <dbReference type="ARBA" id="ARBA00022670"/>
    </source>
</evidence>
<dbReference type="GO" id="GO:0071555">
    <property type="term" value="P:cell wall organization"/>
    <property type="evidence" value="ECO:0007669"/>
    <property type="project" value="UniProtKB-KW"/>
</dbReference>
<dbReference type="EMBL" id="CP020925">
    <property type="protein sequence ID" value="ATP21536.1"/>
    <property type="molecule type" value="Genomic_DNA"/>
</dbReference>
<dbReference type="GO" id="GO:0009002">
    <property type="term" value="F:serine-type D-Ala-D-Ala carboxypeptidase activity"/>
    <property type="evidence" value="ECO:0007669"/>
    <property type="project" value="InterPro"/>
</dbReference>
<dbReference type="InterPro" id="IPR017790">
    <property type="entry name" value="Penicillin-binding_protein_2"/>
</dbReference>
<dbReference type="Gene3D" id="3.40.710.10">
    <property type="entry name" value="DD-peptidase/beta-lactamase superfamily"/>
    <property type="match status" value="1"/>
</dbReference>
<evidence type="ECO:0000256" key="3">
    <source>
        <dbReference type="ARBA" id="ARBA00022475"/>
    </source>
</evidence>
<evidence type="ECO:0000313" key="17">
    <source>
        <dbReference type="EMBL" id="ATP21536.1"/>
    </source>
</evidence>
<feature type="compositionally biased region" description="Low complexity" evidence="14">
    <location>
        <begin position="652"/>
        <end position="672"/>
    </location>
</feature>
<dbReference type="GO" id="GO:0008360">
    <property type="term" value="P:regulation of cell shape"/>
    <property type="evidence" value="ECO:0007669"/>
    <property type="project" value="UniProtKB-KW"/>
</dbReference>
<dbReference type="RefSeq" id="WP_048936688.1">
    <property type="nucleotide sequence ID" value="NZ_CP020925.1"/>
</dbReference>
<keyword evidence="9" id="KW-0133">Cell shape</keyword>
<evidence type="ECO:0000256" key="13">
    <source>
        <dbReference type="ARBA" id="ARBA00023316"/>
    </source>
</evidence>
<dbReference type="InterPro" id="IPR005311">
    <property type="entry name" value="PBP_dimer"/>
</dbReference>
<proteinExistence type="predicted"/>
<evidence type="ECO:0000259" key="16">
    <source>
        <dbReference type="Pfam" id="PF03717"/>
    </source>
</evidence>
<dbReference type="Pfam" id="PF00905">
    <property type="entry name" value="Transpeptidase"/>
    <property type="match status" value="1"/>
</dbReference>
<dbReference type="GO" id="GO:0005886">
    <property type="term" value="C:plasma membrane"/>
    <property type="evidence" value="ECO:0007669"/>
    <property type="project" value="UniProtKB-SubCell"/>
</dbReference>
<evidence type="ECO:0000256" key="1">
    <source>
        <dbReference type="ARBA" id="ARBA00004167"/>
    </source>
</evidence>
<sequence length="700" mass="75140">MKFPTPKRKIVTEATQSFTFSRRAMVVGGLQGAIGALLVGRMGWISIAENEKYQLLSESNRVNLTLIPPRRGWIVDRNGRPLANNRTDFRVDLIPQRIVDAEATVGHLAQLLSLQPDDVDRIKEELDKSAGFRPVQVADKLTYDQFAAVSVRLTDLPGVAPSQGFSRHYPAGATVGHLLGYVGAATAEDYKKRKDPLLITPGFKVGKDGLERAYDEHLTGKPGAKRVEVTARGKIVRELTTRPDTPGNPIKLTIDAGLQEYAGRRLATQSGAVVVIDCHNGDVLACASMPSFDPNSFSDGISHLEWEMLSKDDHVPLRNKVLQGLYPPGSTVKPMVALALLEAGVSPAETVSCGGAIRVGNTLFHCHKKRGHGPLNMRGAIAQSCDIYFYQMAQRIGMDRIASMARRVGMGQRFDLPFPSQSYGTVPDPAWKLKKYNQKWQVYDTVNATIGQGYMLINPLQMAVMAARLATGRQLMPNFLHGAARPEPALVGVPEEHLVTIRDAMSAVVNGGGTGGAARMSIPDVLIAGKTGTAQVRRITMAERAGGVRGNAGLPFKLRDHALFQGFAPFDNPRYAIACIIEHGGHTIRNEDAPMIASDTMSYLFDPQKAMEKLVTLEKGWGGTPAERQARQMAAFRLAKAIEKGQAPPPAAAAANGSEAAHATAPTASTPAASPPPPATPPADADDGDDLPAPPGPGNP</sequence>
<dbReference type="GO" id="GO:0008658">
    <property type="term" value="F:penicillin binding"/>
    <property type="evidence" value="ECO:0007669"/>
    <property type="project" value="InterPro"/>
</dbReference>
<keyword evidence="10" id="KW-0573">Peptidoglycan synthesis</keyword>
<protein>
    <submittedName>
        <fullName evidence="17">Penicillin-binding protein 2</fullName>
    </submittedName>
</protein>
<organism evidence="17 18">
    <name type="scientific">Sphingobium yanoikuyae</name>
    <name type="common">Sphingomonas yanoikuyae</name>
    <dbReference type="NCBI Taxonomy" id="13690"/>
    <lineage>
        <taxon>Bacteria</taxon>
        <taxon>Pseudomonadati</taxon>
        <taxon>Pseudomonadota</taxon>
        <taxon>Alphaproteobacteria</taxon>
        <taxon>Sphingomonadales</taxon>
        <taxon>Sphingomonadaceae</taxon>
        <taxon>Sphingobium</taxon>
    </lineage>
</organism>
<keyword evidence="4" id="KW-0997">Cell inner membrane</keyword>
<evidence type="ECO:0000256" key="2">
    <source>
        <dbReference type="ARBA" id="ARBA00004236"/>
    </source>
</evidence>
<dbReference type="NCBIfam" id="TIGR03423">
    <property type="entry name" value="pbp2_mrdA"/>
    <property type="match status" value="1"/>
</dbReference>
<dbReference type="GO" id="GO:0009252">
    <property type="term" value="P:peptidoglycan biosynthetic process"/>
    <property type="evidence" value="ECO:0007669"/>
    <property type="project" value="UniProtKB-KW"/>
</dbReference>
<accession>A0A0J9D633</accession>
<evidence type="ECO:0000256" key="7">
    <source>
        <dbReference type="ARBA" id="ARBA00022692"/>
    </source>
</evidence>
<feature type="region of interest" description="Disordered" evidence="14">
    <location>
        <begin position="645"/>
        <end position="700"/>
    </location>
</feature>
<dbReference type="SUPFAM" id="SSF56519">
    <property type="entry name" value="Penicillin binding protein dimerisation domain"/>
    <property type="match status" value="1"/>
</dbReference>
<keyword evidence="13" id="KW-0961">Cell wall biogenesis/degradation</keyword>
<keyword evidence="5" id="KW-0121">Carboxypeptidase</keyword>
<dbReference type="Proteomes" id="UP000037029">
    <property type="component" value="Chromosome"/>
</dbReference>
<gene>
    <name evidence="17" type="ORF">BV87_14205</name>
</gene>
<dbReference type="InterPro" id="IPR036138">
    <property type="entry name" value="PBP_dimer_sf"/>
</dbReference>
<keyword evidence="6" id="KW-0645">Protease</keyword>
<dbReference type="SUPFAM" id="SSF56601">
    <property type="entry name" value="beta-lactamase/transpeptidase-like"/>
    <property type="match status" value="1"/>
</dbReference>
<name>A0A0J9D633_SPHYA</name>
<evidence type="ECO:0000256" key="5">
    <source>
        <dbReference type="ARBA" id="ARBA00022645"/>
    </source>
</evidence>
<evidence type="ECO:0000256" key="11">
    <source>
        <dbReference type="ARBA" id="ARBA00022989"/>
    </source>
</evidence>
<evidence type="ECO:0000256" key="8">
    <source>
        <dbReference type="ARBA" id="ARBA00022801"/>
    </source>
</evidence>
<reference evidence="17 18" key="1">
    <citation type="submission" date="2017-04" db="EMBL/GenBank/DDBJ databases">
        <title>Characterization, genome and methylation analysis of a phthalic acid esters degrading strain Sphingobium yanoikuyae SHJ.</title>
        <authorList>
            <person name="Feng L."/>
        </authorList>
    </citation>
    <scope>NUCLEOTIDE SEQUENCE [LARGE SCALE GENOMIC DNA]</scope>
    <source>
        <strain evidence="17 18">SHJ</strain>
    </source>
</reference>
<feature type="domain" description="Penicillin-binding protein dimerisation" evidence="16">
    <location>
        <begin position="67"/>
        <end position="239"/>
    </location>
</feature>
<evidence type="ECO:0000256" key="14">
    <source>
        <dbReference type="SAM" id="MobiDB-lite"/>
    </source>
</evidence>
<feature type="domain" description="Penicillin-binding protein transpeptidase" evidence="15">
    <location>
        <begin position="271"/>
        <end position="592"/>
    </location>
</feature>
<dbReference type="AlphaFoldDB" id="A0A0J9D633"/>
<keyword evidence="7" id="KW-0812">Transmembrane</keyword>
<evidence type="ECO:0000256" key="4">
    <source>
        <dbReference type="ARBA" id="ARBA00022519"/>
    </source>
</evidence>
<keyword evidence="3" id="KW-1003">Cell membrane</keyword>
<dbReference type="GO" id="GO:0006508">
    <property type="term" value="P:proteolysis"/>
    <property type="evidence" value="ECO:0007669"/>
    <property type="project" value="UniProtKB-KW"/>
</dbReference>
<dbReference type="GO" id="GO:0071972">
    <property type="term" value="F:peptidoglycan L,D-transpeptidase activity"/>
    <property type="evidence" value="ECO:0007669"/>
    <property type="project" value="TreeGrafter"/>
</dbReference>
<keyword evidence="12" id="KW-0472">Membrane</keyword>
<keyword evidence="8" id="KW-0378">Hydrolase</keyword>
<dbReference type="PANTHER" id="PTHR30627:SF2">
    <property type="entry name" value="PEPTIDOGLYCAN D,D-TRANSPEPTIDASE MRDA"/>
    <property type="match status" value="1"/>
</dbReference>
<evidence type="ECO:0000256" key="12">
    <source>
        <dbReference type="ARBA" id="ARBA00023136"/>
    </source>
</evidence>
<evidence type="ECO:0000256" key="10">
    <source>
        <dbReference type="ARBA" id="ARBA00022984"/>
    </source>
</evidence>
<dbReference type="PANTHER" id="PTHR30627">
    <property type="entry name" value="PEPTIDOGLYCAN D,D-TRANSPEPTIDASE"/>
    <property type="match status" value="1"/>
</dbReference>
<evidence type="ECO:0000256" key="9">
    <source>
        <dbReference type="ARBA" id="ARBA00022960"/>
    </source>
</evidence>
<dbReference type="InterPro" id="IPR001460">
    <property type="entry name" value="PCN-bd_Tpept"/>
</dbReference>
<evidence type="ECO:0000313" key="18">
    <source>
        <dbReference type="Proteomes" id="UP000037029"/>
    </source>
</evidence>
<dbReference type="Pfam" id="PF03717">
    <property type="entry name" value="PBP_dimer"/>
    <property type="match status" value="1"/>
</dbReference>
<dbReference type="InterPro" id="IPR050515">
    <property type="entry name" value="Beta-lactam/transpept"/>
</dbReference>
<keyword evidence="11" id="KW-1133">Transmembrane helix</keyword>